<feature type="signal peptide" evidence="1">
    <location>
        <begin position="1"/>
        <end position="20"/>
    </location>
</feature>
<dbReference type="OrthoDB" id="9765926at2"/>
<gene>
    <name evidence="3" type="ORF">SAMN05444148_1716</name>
</gene>
<dbReference type="Proteomes" id="UP000184522">
    <property type="component" value="Unassembled WGS sequence"/>
</dbReference>
<protein>
    <submittedName>
        <fullName evidence="3">Gliding motility-associated C-terminal domain-containing protein</fullName>
    </submittedName>
</protein>
<sequence length="1457" mass="159334">MPNKNIFLLLFLSLSYLSFGQFSVPGGITCNQAAPICSDNSGTYVFENNTDNTTNINMQVGCLGDAPRPSWFFLQVDQTGDLAFTINQWQDNNNDGINNDGPGTGIDVDFIAWGPFASDTGNCNNININCPGCPDNTANPTFYPNDLDNSNIIDCSWSPQPTETLTINGAQSGEFYLLLIANYGNGPGNPGVPGAIEIVQTNFGTPGGGSTDCSIIDINGILGPDQNICDMSSIPLDANPSSDPTFVDYAWEFNDGTGFAPIPGTDGLSSISVSNAGEYQVTITDNLGGSDTDVIEITVTALPTVNTVDNQFICDANNDGFFDFDFTILDATIIGAQTNVDVTYHNSMNDAMNGVNPIMGLYTNATAYTAEPIFIRVENTINRDCASTGSFDINVFNSPAANPVDNQLICDDNNDGFWDFDLDALRPIVLGTQDPMVYGVSFHLDPLDANTSSTTNPLPNTFTNLVAYDEDTIWVRIENITSADANACFEVISFDIDVFNQPAAETIAPQLICDDNNDGFWDFDLDALRSIALGTQDPLQFEVSFHLDPSDSNTSSTTNPLPNTFTNLVAYQDDIIYVRVENVDNRECYDISQFLIDVFEQPTPSTYTYELCDDSTDGDDTNGFVDFPLTPTDIDSFVLNGQDPTQFTVTYHLNQNDADNNVGAITNLYTDDAQIIARVENNDNTDCYETVEVNLEVNALPVITNMVELLQCDDDTDGISNFNLTEAEVLISTNFANETFTYHINPADAVSGANAIINPTAYANTDPSSNPDILFVRVENNDTCFRVAQLDLFVSATQIPANIEILYEECDVVDVADADITNGITTFDFSDAEAQIRAQAGLPTGQNLTFTFYESEADALAELNAIPDISNHRNDASPFEQEIYVRVDSDVDNACVGLGLHVRLRTINPTPNLNPDPIILCDDVTVGDLSEEFDLTIREAFIFNGDTNVNATYHTTFAGANANDNSIPSPTTYNNTNPSETIFVRVTNTTTTCYAIVELNIQVNPLPDDSAVVTDFFECENNTDFVFGFDLESKTDEILNGQDPMEFTVTYHETQLDADNLTNPLASPYENTISNPQPIFVAITNNTTGCSISTISFNIDVQEGADATDILYEECDVVGDNDGFTQFDLASVEAEVLNGQDPTAFSIDFYDNFDDAFNNNLPERLPLLYENLTVNTQVIYARVSNNIRPDECFDIAEVTLQVNLLPIFDLEEEYILCLSSNDEATVDVPPVLDTGLSDTDYAFEWSLDGIVLPTETGSSLIPTQGGVYDVVVTDIATSTVTMCQNFDSALVIESGLPDTFDLEVTSQAFTGNNMIIATATGNSTYEFSLDNGPWELVGEFENVTGGEHTVYVRDVNGCGILSRDITVIDYPKFFTPNGDGNNDTWTIKGINTQPTAVIYIYDRYGKLLKQLSPTSPGWDGTFNGNRMPSSDYWFTLEYTEPTNNETRTFSAHFALKR</sequence>
<feature type="domain" description="PKD" evidence="2">
    <location>
        <begin position="233"/>
        <end position="284"/>
    </location>
</feature>
<dbReference type="Pfam" id="PF13585">
    <property type="entry name" value="CHU_C"/>
    <property type="match status" value="1"/>
</dbReference>
<dbReference type="InterPro" id="IPR013783">
    <property type="entry name" value="Ig-like_fold"/>
</dbReference>
<accession>A0A1M5RXG6</accession>
<organism evidence="3 4">
    <name type="scientific">Winogradskyella jejuensis</name>
    <dbReference type="NCBI Taxonomy" id="1089305"/>
    <lineage>
        <taxon>Bacteria</taxon>
        <taxon>Pseudomonadati</taxon>
        <taxon>Bacteroidota</taxon>
        <taxon>Flavobacteriia</taxon>
        <taxon>Flavobacteriales</taxon>
        <taxon>Flavobacteriaceae</taxon>
        <taxon>Winogradskyella</taxon>
    </lineage>
</organism>
<dbReference type="CDD" id="cd00146">
    <property type="entry name" value="PKD"/>
    <property type="match status" value="1"/>
</dbReference>
<dbReference type="InterPro" id="IPR000601">
    <property type="entry name" value="PKD_dom"/>
</dbReference>
<dbReference type="STRING" id="1089305.SAMN05444148_1716"/>
<feature type="chain" id="PRO_5013064792" evidence="1">
    <location>
        <begin position="21"/>
        <end position="1457"/>
    </location>
</feature>
<evidence type="ECO:0000313" key="3">
    <source>
        <dbReference type="EMBL" id="SHH31052.1"/>
    </source>
</evidence>
<dbReference type="InterPro" id="IPR035986">
    <property type="entry name" value="PKD_dom_sf"/>
</dbReference>
<name>A0A1M5RXG6_9FLAO</name>
<evidence type="ECO:0000313" key="4">
    <source>
        <dbReference type="Proteomes" id="UP000184522"/>
    </source>
</evidence>
<dbReference type="SUPFAM" id="SSF49299">
    <property type="entry name" value="PKD domain"/>
    <property type="match status" value="1"/>
</dbReference>
<evidence type="ECO:0000259" key="2">
    <source>
        <dbReference type="PROSITE" id="PS50093"/>
    </source>
</evidence>
<keyword evidence="1" id="KW-0732">Signal</keyword>
<dbReference type="Gene3D" id="2.60.40.10">
    <property type="entry name" value="Immunoglobulins"/>
    <property type="match status" value="1"/>
</dbReference>
<dbReference type="PROSITE" id="PS50093">
    <property type="entry name" value="PKD"/>
    <property type="match status" value="1"/>
</dbReference>
<evidence type="ECO:0000256" key="1">
    <source>
        <dbReference type="SAM" id="SignalP"/>
    </source>
</evidence>
<dbReference type="RefSeq" id="WP_073085493.1">
    <property type="nucleotide sequence ID" value="NZ_FQWS01000002.1"/>
</dbReference>
<proteinExistence type="predicted"/>
<dbReference type="EMBL" id="FQWS01000002">
    <property type="protein sequence ID" value="SHH31052.1"/>
    <property type="molecule type" value="Genomic_DNA"/>
</dbReference>
<dbReference type="NCBIfam" id="TIGR04131">
    <property type="entry name" value="Bac_Flav_CTERM"/>
    <property type="match status" value="1"/>
</dbReference>
<dbReference type="InterPro" id="IPR026341">
    <property type="entry name" value="T9SS_type_B"/>
</dbReference>
<reference evidence="4" key="1">
    <citation type="submission" date="2016-11" db="EMBL/GenBank/DDBJ databases">
        <authorList>
            <person name="Varghese N."/>
            <person name="Submissions S."/>
        </authorList>
    </citation>
    <scope>NUCLEOTIDE SEQUENCE [LARGE SCALE GENOMIC DNA]</scope>
    <source>
        <strain evidence="4">DSM 25330</strain>
    </source>
</reference>
<keyword evidence="4" id="KW-1185">Reference proteome</keyword>